<dbReference type="AlphaFoldDB" id="A0A915D8R3"/>
<keyword evidence="1" id="KW-1185">Reference proteome</keyword>
<sequence>MYMSTAEQERLANFVLSGASLFDVIRWRRISRVFKKVADKRLAAFTRIEVRMYTGIAQMHGHNCNKDTYEWHPHAKVMMTEDVKALIQLLSSFRHSVQQLFMDSPIIELLVCQINRQQVNILIGMLRKSRFTCKNSHKDAKQPTLWPLLPKLKKLTITSQSNQLEHLSRLLTYAVGVDFLYQTENMDLLCLKICMGTYSQWSQKPHIRMFRHVTKFRQWTDADSLGERYFQQFSGRSRQKQCRRPSSSS</sequence>
<dbReference type="Proteomes" id="UP000887574">
    <property type="component" value="Unplaced"/>
</dbReference>
<dbReference type="WBParaSite" id="jg16739">
    <property type="protein sequence ID" value="jg16739"/>
    <property type="gene ID" value="jg16739"/>
</dbReference>
<evidence type="ECO:0000313" key="2">
    <source>
        <dbReference type="WBParaSite" id="jg16739"/>
    </source>
</evidence>
<accession>A0A915D8R3</accession>
<proteinExistence type="predicted"/>
<reference evidence="2" key="1">
    <citation type="submission" date="2022-11" db="UniProtKB">
        <authorList>
            <consortium name="WormBaseParasite"/>
        </authorList>
    </citation>
    <scope>IDENTIFICATION</scope>
</reference>
<organism evidence="1 2">
    <name type="scientific">Ditylenchus dipsaci</name>
    <dbReference type="NCBI Taxonomy" id="166011"/>
    <lineage>
        <taxon>Eukaryota</taxon>
        <taxon>Metazoa</taxon>
        <taxon>Ecdysozoa</taxon>
        <taxon>Nematoda</taxon>
        <taxon>Chromadorea</taxon>
        <taxon>Rhabditida</taxon>
        <taxon>Tylenchina</taxon>
        <taxon>Tylenchomorpha</taxon>
        <taxon>Sphaerularioidea</taxon>
        <taxon>Anguinidae</taxon>
        <taxon>Anguininae</taxon>
        <taxon>Ditylenchus</taxon>
    </lineage>
</organism>
<protein>
    <submittedName>
        <fullName evidence="2">F-box domain-containing protein</fullName>
    </submittedName>
</protein>
<evidence type="ECO:0000313" key="1">
    <source>
        <dbReference type="Proteomes" id="UP000887574"/>
    </source>
</evidence>
<name>A0A915D8R3_9BILA</name>